<keyword evidence="1" id="KW-0378">Hydrolase</keyword>
<dbReference type="InterPro" id="IPR035965">
    <property type="entry name" value="PAS-like_dom_sf"/>
</dbReference>
<dbReference type="GO" id="GO:0016791">
    <property type="term" value="F:phosphatase activity"/>
    <property type="evidence" value="ECO:0007669"/>
    <property type="project" value="TreeGrafter"/>
</dbReference>
<dbReference type="InterPro" id="IPR052016">
    <property type="entry name" value="Bact_Sigma-Reg"/>
</dbReference>
<dbReference type="Pfam" id="PF07228">
    <property type="entry name" value="SpoIIE"/>
    <property type="match status" value="1"/>
</dbReference>
<dbReference type="PANTHER" id="PTHR43156:SF2">
    <property type="entry name" value="STAGE II SPORULATION PROTEIN E"/>
    <property type="match status" value="1"/>
</dbReference>
<evidence type="ECO:0000313" key="4">
    <source>
        <dbReference type="Proteomes" id="UP000468687"/>
    </source>
</evidence>
<protein>
    <submittedName>
        <fullName evidence="3">Serine/threonine-protein phosphatase</fullName>
    </submittedName>
</protein>
<reference evidence="3 4" key="1">
    <citation type="journal article" date="2014" name="Int. J. Syst. Evol. Microbiol.">
        <title>Nocardioides zeae sp. nov., isolated from the stem of Zea mays.</title>
        <authorList>
            <person name="Glaeser S.P."/>
            <person name="McInroy J.A."/>
            <person name="Busse H.J."/>
            <person name="Kampfer P."/>
        </authorList>
    </citation>
    <scope>NUCLEOTIDE SEQUENCE [LARGE SCALE GENOMIC DNA]</scope>
    <source>
        <strain evidence="3 4">JCM 30728</strain>
    </source>
</reference>
<evidence type="ECO:0000259" key="2">
    <source>
        <dbReference type="SMART" id="SM00331"/>
    </source>
</evidence>
<dbReference type="PANTHER" id="PTHR43156">
    <property type="entry name" value="STAGE II SPORULATION PROTEIN E-RELATED"/>
    <property type="match status" value="1"/>
</dbReference>
<proteinExistence type="predicted"/>
<evidence type="ECO:0000256" key="1">
    <source>
        <dbReference type="ARBA" id="ARBA00022801"/>
    </source>
</evidence>
<gene>
    <name evidence="3" type="ORF">G3T38_20800</name>
</gene>
<organism evidence="3 4">
    <name type="scientific">Nocardioides zeae</name>
    <dbReference type="NCBI Taxonomy" id="1457234"/>
    <lineage>
        <taxon>Bacteria</taxon>
        <taxon>Bacillati</taxon>
        <taxon>Actinomycetota</taxon>
        <taxon>Actinomycetes</taxon>
        <taxon>Propionibacteriales</taxon>
        <taxon>Nocardioidaceae</taxon>
        <taxon>Nocardioides</taxon>
    </lineage>
</organism>
<dbReference type="Proteomes" id="UP000468687">
    <property type="component" value="Unassembled WGS sequence"/>
</dbReference>
<keyword evidence="4" id="KW-1185">Reference proteome</keyword>
<dbReference type="SUPFAM" id="SSF81606">
    <property type="entry name" value="PP2C-like"/>
    <property type="match status" value="1"/>
</dbReference>
<name>A0A6P0HQ44_9ACTN</name>
<dbReference type="EMBL" id="JAAGXA010000029">
    <property type="protein sequence ID" value="NEN80696.1"/>
    <property type="molecule type" value="Genomic_DNA"/>
</dbReference>
<dbReference type="SUPFAM" id="SSF55785">
    <property type="entry name" value="PYP-like sensor domain (PAS domain)"/>
    <property type="match status" value="1"/>
</dbReference>
<feature type="domain" description="PPM-type phosphatase" evidence="2">
    <location>
        <begin position="361"/>
        <end position="587"/>
    </location>
</feature>
<sequence length="588" mass="61743">MEPFQSLRSSAGAASPDLLAAYERVDWAATAVGPPASWSPALVVALRLVLATPIPSVLFWGEERTYFYNEAIADVLGDRHPLILGQPAEASFPESWSQVGPLITDVLEHGLPARLEDALVPVARHGEVEDHWYSYAYSPVRDLDGTIVGVHGVSIETTRQVLAQRRLQLLNALGSATSGAQSLLTLRVAALGMLRTELPSVDVVDLRMPAPVTEAAAPGTRTVVAANRQAGEAPAAAEDTAVPGADRWWTHPDGIGPGHGIVAWEPKEDQARPPGAVRLSSLGSVAWLQEQTILVCRGDVAADDDLGPFLQVVADSFAAAVIRIRGLQGERADAASDRALSLELQTAMLASRHDARQLEGARTASRYVPASARQEVGGDWHDTFPLPDGPLVVTIGDVAGHDGRAAAAMGQLRSLVRGIVLATAGAGGRPSPARVTELLDQAIDHFEVGAVATFLLAEVSVLQQLDGDPGCMLRWANAGHPPPVLLGPDGTASLLDAGGEMLLGIDPDTPRTDLEVAVPAGSTVLLYTDGLVERRGELLDEGIERLRAAVGDAGVGPDVDPDALCDHVLTALGPFEDDDVAVLAVRLG</sequence>
<dbReference type="Gene3D" id="3.60.40.10">
    <property type="entry name" value="PPM-type phosphatase domain"/>
    <property type="match status" value="1"/>
</dbReference>
<dbReference type="Pfam" id="PF08448">
    <property type="entry name" value="PAS_4"/>
    <property type="match status" value="1"/>
</dbReference>
<dbReference type="Gene3D" id="3.30.450.20">
    <property type="entry name" value="PAS domain"/>
    <property type="match status" value="1"/>
</dbReference>
<dbReference type="SMART" id="SM00331">
    <property type="entry name" value="PP2C_SIG"/>
    <property type="match status" value="1"/>
</dbReference>
<comment type="caution">
    <text evidence="3">The sequence shown here is derived from an EMBL/GenBank/DDBJ whole genome shotgun (WGS) entry which is preliminary data.</text>
</comment>
<dbReference type="InterPro" id="IPR013656">
    <property type="entry name" value="PAS_4"/>
</dbReference>
<dbReference type="InterPro" id="IPR036457">
    <property type="entry name" value="PPM-type-like_dom_sf"/>
</dbReference>
<dbReference type="InterPro" id="IPR001932">
    <property type="entry name" value="PPM-type_phosphatase-like_dom"/>
</dbReference>
<dbReference type="AlphaFoldDB" id="A0A6P0HQ44"/>
<accession>A0A6P0HQ44</accession>
<evidence type="ECO:0000313" key="3">
    <source>
        <dbReference type="EMBL" id="NEN80696.1"/>
    </source>
</evidence>
<dbReference type="RefSeq" id="WP_163774827.1">
    <property type="nucleotide sequence ID" value="NZ_JAAGXA010000029.1"/>
</dbReference>